<dbReference type="PANTHER" id="PTHR12281">
    <property type="entry name" value="RP42 RELATED"/>
    <property type="match status" value="1"/>
</dbReference>
<dbReference type="Gene3D" id="1.10.238.200">
    <property type="entry name" value="Cullin, PONY binding domain"/>
    <property type="match status" value="1"/>
</dbReference>
<protein>
    <recommendedName>
        <fullName evidence="1">Defective in cullin neddylation protein</fullName>
    </recommendedName>
</protein>
<name>A0A507C2L4_9FUNG</name>
<feature type="region of interest" description="Disordered" evidence="2">
    <location>
        <begin position="1"/>
        <end position="44"/>
    </location>
</feature>
<dbReference type="GO" id="GO:0032182">
    <property type="term" value="F:ubiquitin-like protein binding"/>
    <property type="evidence" value="ECO:0007669"/>
    <property type="project" value="TreeGrafter"/>
</dbReference>
<evidence type="ECO:0000313" key="4">
    <source>
        <dbReference type="EMBL" id="TPX33972.1"/>
    </source>
</evidence>
<dbReference type="InterPro" id="IPR005176">
    <property type="entry name" value="PONY_dom"/>
</dbReference>
<evidence type="ECO:0000256" key="1">
    <source>
        <dbReference type="RuleBase" id="RU410713"/>
    </source>
</evidence>
<dbReference type="OrthoDB" id="27198at2759"/>
<proteinExistence type="predicted"/>
<evidence type="ECO:0000256" key="2">
    <source>
        <dbReference type="SAM" id="MobiDB-lite"/>
    </source>
</evidence>
<dbReference type="GO" id="GO:0000151">
    <property type="term" value="C:ubiquitin ligase complex"/>
    <property type="evidence" value="ECO:0007669"/>
    <property type="project" value="TreeGrafter"/>
</dbReference>
<evidence type="ECO:0000259" key="3">
    <source>
        <dbReference type="PROSITE" id="PS51229"/>
    </source>
</evidence>
<dbReference type="FunFam" id="1.10.238.200:FF:000003">
    <property type="entry name" value="DCN1-like protein 3"/>
    <property type="match status" value="1"/>
</dbReference>
<comment type="function">
    <text evidence="1">Neddylation of cullins play an essential role in the regulation of SCF-type complexes activity.</text>
</comment>
<dbReference type="PANTHER" id="PTHR12281:SF12">
    <property type="entry name" value="DEFECTIVE IN CULLIN NEDDYLATION PROTEIN"/>
    <property type="match status" value="1"/>
</dbReference>
<dbReference type="GO" id="GO:0031624">
    <property type="term" value="F:ubiquitin conjugating enzyme binding"/>
    <property type="evidence" value="ECO:0007669"/>
    <property type="project" value="TreeGrafter"/>
</dbReference>
<keyword evidence="5" id="KW-1185">Reference proteome</keyword>
<dbReference type="GeneID" id="42004424"/>
<dbReference type="Gene3D" id="1.10.238.10">
    <property type="entry name" value="EF-hand"/>
    <property type="match status" value="1"/>
</dbReference>
<organism evidence="4 5">
    <name type="scientific">Synchytrium microbalum</name>
    <dbReference type="NCBI Taxonomy" id="1806994"/>
    <lineage>
        <taxon>Eukaryota</taxon>
        <taxon>Fungi</taxon>
        <taxon>Fungi incertae sedis</taxon>
        <taxon>Chytridiomycota</taxon>
        <taxon>Chytridiomycota incertae sedis</taxon>
        <taxon>Chytridiomycetes</taxon>
        <taxon>Synchytriales</taxon>
        <taxon>Synchytriaceae</taxon>
        <taxon>Synchytrium</taxon>
    </lineage>
</organism>
<sequence length="268" mass="30524">MPSQLEMPPKRKATKASVGPKETVAQKKARVKAEKDAAAAAAAPIPAPPKKTIVSRTIDTKWDSNVCSKWFDQYRDEDEDGAMGPAGIVRLCEELDVSPESVKVLVLANKMKARRMGFFQKDAWMDGMKELDCDSVPKLKRKLATFEKELDDPTFFKSIYSWTFDWAKATDGITPPKCLDVEIATSLWKLMMSSRRFHHVNSFITYLTTMHPVKVINKDQWSNWLEFSKTIKGDLSGYDSSSAWPTLIDNYVEWYKEQPEQEVTIIDD</sequence>
<feature type="domain" description="DCUN1" evidence="3">
    <location>
        <begin position="62"/>
        <end position="256"/>
    </location>
</feature>
<dbReference type="RefSeq" id="XP_031024814.1">
    <property type="nucleotide sequence ID" value="XM_031169127.1"/>
</dbReference>
<dbReference type="InterPro" id="IPR042460">
    <property type="entry name" value="DCN1-like_PONY"/>
</dbReference>
<reference evidence="4 5" key="1">
    <citation type="journal article" date="2019" name="Sci. Rep.">
        <title>Comparative genomics of chytrid fungi reveal insights into the obligate biotrophic and pathogenic lifestyle of Synchytrium endobioticum.</title>
        <authorList>
            <person name="van de Vossenberg B.T.L.H."/>
            <person name="Warris S."/>
            <person name="Nguyen H.D.T."/>
            <person name="van Gent-Pelzer M.P.E."/>
            <person name="Joly D.L."/>
            <person name="van de Geest H.C."/>
            <person name="Bonants P.J.M."/>
            <person name="Smith D.S."/>
            <person name="Levesque C.A."/>
            <person name="van der Lee T.A.J."/>
        </authorList>
    </citation>
    <scope>NUCLEOTIDE SEQUENCE [LARGE SCALE GENOMIC DNA]</scope>
    <source>
        <strain evidence="4 5">JEL517</strain>
    </source>
</reference>
<dbReference type="EMBL" id="QEAO01000016">
    <property type="protein sequence ID" value="TPX33972.1"/>
    <property type="molecule type" value="Genomic_DNA"/>
</dbReference>
<dbReference type="STRING" id="1806994.A0A507C2L4"/>
<dbReference type="InterPro" id="IPR014764">
    <property type="entry name" value="DCN-prot"/>
</dbReference>
<dbReference type="Pfam" id="PF03556">
    <property type="entry name" value="Cullin_binding"/>
    <property type="match status" value="1"/>
</dbReference>
<dbReference type="AlphaFoldDB" id="A0A507C2L4"/>
<gene>
    <name evidence="4" type="ORF">SmJEL517_g03199</name>
</gene>
<dbReference type="GO" id="GO:0045116">
    <property type="term" value="P:protein neddylation"/>
    <property type="evidence" value="ECO:0007669"/>
    <property type="project" value="TreeGrafter"/>
</dbReference>
<dbReference type="PROSITE" id="PS51229">
    <property type="entry name" value="DCUN1"/>
    <property type="match status" value="1"/>
</dbReference>
<comment type="caution">
    <text evidence="4">The sequence shown here is derived from an EMBL/GenBank/DDBJ whole genome shotgun (WGS) entry which is preliminary data.</text>
</comment>
<dbReference type="GO" id="GO:0005886">
    <property type="term" value="C:plasma membrane"/>
    <property type="evidence" value="ECO:0007669"/>
    <property type="project" value="UniProtKB-ARBA"/>
</dbReference>
<dbReference type="Proteomes" id="UP000319731">
    <property type="component" value="Unassembled WGS sequence"/>
</dbReference>
<evidence type="ECO:0000313" key="5">
    <source>
        <dbReference type="Proteomes" id="UP000319731"/>
    </source>
</evidence>
<dbReference type="GO" id="GO:0097602">
    <property type="term" value="F:cullin family protein binding"/>
    <property type="evidence" value="ECO:0007669"/>
    <property type="project" value="TreeGrafter"/>
</dbReference>
<accession>A0A507C2L4</accession>